<proteinExistence type="predicted"/>
<dbReference type="PANTHER" id="PTHR30329:SF21">
    <property type="entry name" value="LIPOPROTEIN YIAD-RELATED"/>
    <property type="match status" value="1"/>
</dbReference>
<name>A0A344TLT1_9BACT</name>
<dbReference type="SMART" id="SM00758">
    <property type="entry name" value="PA14"/>
    <property type="match status" value="1"/>
</dbReference>
<keyword evidence="10" id="KW-1185">Reference proteome</keyword>
<keyword evidence="3" id="KW-0998">Cell outer membrane</keyword>
<dbReference type="Gene3D" id="3.90.182.10">
    <property type="entry name" value="Toxin - Anthrax Protective Antigen,domain 1"/>
    <property type="match status" value="1"/>
</dbReference>
<keyword evidence="6" id="KW-0732">Signal</keyword>
<dbReference type="PROSITE" id="PS51123">
    <property type="entry name" value="OMPA_2"/>
    <property type="match status" value="1"/>
</dbReference>
<evidence type="ECO:0000259" key="7">
    <source>
        <dbReference type="PROSITE" id="PS51123"/>
    </source>
</evidence>
<dbReference type="PANTHER" id="PTHR30329">
    <property type="entry name" value="STATOR ELEMENT OF FLAGELLAR MOTOR COMPLEX"/>
    <property type="match status" value="1"/>
</dbReference>
<dbReference type="AlphaFoldDB" id="A0A344TLT1"/>
<comment type="subcellular location">
    <subcellularLocation>
        <location evidence="1">Cell outer membrane</location>
    </subcellularLocation>
</comment>
<evidence type="ECO:0000256" key="6">
    <source>
        <dbReference type="SAM" id="SignalP"/>
    </source>
</evidence>
<feature type="chain" id="PRO_5016764949" evidence="6">
    <location>
        <begin position="19"/>
        <end position="341"/>
    </location>
</feature>
<protein>
    <submittedName>
        <fullName evidence="9">Signaling protein</fullName>
    </submittedName>
</protein>
<dbReference type="GO" id="GO:0009279">
    <property type="term" value="C:cell outer membrane"/>
    <property type="evidence" value="ECO:0007669"/>
    <property type="project" value="UniProtKB-SubCell"/>
</dbReference>
<evidence type="ECO:0000256" key="5">
    <source>
        <dbReference type="SAM" id="MobiDB-lite"/>
    </source>
</evidence>
<evidence type="ECO:0000256" key="1">
    <source>
        <dbReference type="ARBA" id="ARBA00004442"/>
    </source>
</evidence>
<evidence type="ECO:0000259" key="8">
    <source>
        <dbReference type="PROSITE" id="PS51820"/>
    </source>
</evidence>
<feature type="compositionally biased region" description="Low complexity" evidence="5">
    <location>
        <begin position="183"/>
        <end position="200"/>
    </location>
</feature>
<dbReference type="SUPFAM" id="SSF103088">
    <property type="entry name" value="OmpA-like"/>
    <property type="match status" value="1"/>
</dbReference>
<keyword evidence="2 4" id="KW-0472">Membrane</keyword>
<dbReference type="Pfam" id="PF00691">
    <property type="entry name" value="OmpA"/>
    <property type="match status" value="1"/>
</dbReference>
<evidence type="ECO:0000256" key="3">
    <source>
        <dbReference type="ARBA" id="ARBA00023237"/>
    </source>
</evidence>
<dbReference type="InterPro" id="IPR050330">
    <property type="entry name" value="Bact_OuterMem_StrucFunc"/>
</dbReference>
<dbReference type="Gene3D" id="3.30.1330.60">
    <property type="entry name" value="OmpA-like domain"/>
    <property type="match status" value="1"/>
</dbReference>
<dbReference type="CDD" id="cd07185">
    <property type="entry name" value="OmpA_C-like"/>
    <property type="match status" value="1"/>
</dbReference>
<dbReference type="Proteomes" id="UP000251993">
    <property type="component" value="Chromosome"/>
</dbReference>
<evidence type="ECO:0000256" key="2">
    <source>
        <dbReference type="ARBA" id="ARBA00023136"/>
    </source>
</evidence>
<dbReference type="InterPro" id="IPR037524">
    <property type="entry name" value="PA14/GLEYA"/>
</dbReference>
<dbReference type="InterPro" id="IPR036737">
    <property type="entry name" value="OmpA-like_sf"/>
</dbReference>
<feature type="domain" description="OmpA-like" evidence="7">
    <location>
        <begin position="227"/>
        <end position="341"/>
    </location>
</feature>
<dbReference type="RefSeq" id="WP_114068371.1">
    <property type="nucleotide sequence ID" value="NZ_CP030850.1"/>
</dbReference>
<sequence>MKTILFLSLALLAMQLRAQHGLQGEYYNGQNFERKVFTRVDPQINFSWRGRNPGPNMDNSYYSVRWTGKLHPPTTGVYQFSAKVDDGVRIWVGGKLIMDAWGLHDSGSFRGNVKLEGGKFYDLKIEYFNAMLEGEVQIYWQMPNALEPQPIQTSFLYKAGASIPKPVVVPDKPETDLPPIVVKSTLKPSPKTSKSPTSLPLKREVNTPPIKTPELPKDAVEKVGFPPEKGQPMVLNNVTFEQSSYNLLPSSYPELDKLADYLTKNPNLTVEIVGHTDNVGDPRLNLALSENRAKVVRHYIIEKGIAEDRITAQGYGGTRPLTSNANETERAQNRRVELILR</sequence>
<dbReference type="SUPFAM" id="SSF56988">
    <property type="entry name" value="Anthrax protective antigen"/>
    <property type="match status" value="1"/>
</dbReference>
<dbReference type="OrthoDB" id="611024at2"/>
<evidence type="ECO:0000256" key="4">
    <source>
        <dbReference type="PROSITE-ProRule" id="PRU00473"/>
    </source>
</evidence>
<accession>A0A344TLT1</accession>
<dbReference type="InterPro" id="IPR011658">
    <property type="entry name" value="PA14_dom"/>
</dbReference>
<evidence type="ECO:0000313" key="10">
    <source>
        <dbReference type="Proteomes" id="UP000251993"/>
    </source>
</evidence>
<dbReference type="Pfam" id="PF07691">
    <property type="entry name" value="PA14"/>
    <property type="match status" value="1"/>
</dbReference>
<feature type="region of interest" description="Disordered" evidence="5">
    <location>
        <begin position="181"/>
        <end position="215"/>
    </location>
</feature>
<reference evidence="9 10" key="1">
    <citation type="submission" date="2018-07" db="EMBL/GenBank/DDBJ databases">
        <title>Genome sequencing of Runella.</title>
        <authorList>
            <person name="Baek M.-G."/>
            <person name="Yi H."/>
        </authorList>
    </citation>
    <scope>NUCLEOTIDE SEQUENCE [LARGE SCALE GENOMIC DNA]</scope>
    <source>
        <strain evidence="9 10">HYN0085</strain>
    </source>
</reference>
<gene>
    <name evidence="9" type="ORF">DR864_18600</name>
</gene>
<dbReference type="PRINTS" id="PR01021">
    <property type="entry name" value="OMPADOMAIN"/>
</dbReference>
<evidence type="ECO:0000313" key="9">
    <source>
        <dbReference type="EMBL" id="AXE19602.1"/>
    </source>
</evidence>
<dbReference type="InterPro" id="IPR006665">
    <property type="entry name" value="OmpA-like"/>
</dbReference>
<dbReference type="EMBL" id="CP030850">
    <property type="protein sequence ID" value="AXE19602.1"/>
    <property type="molecule type" value="Genomic_DNA"/>
</dbReference>
<dbReference type="KEGG" id="run:DR864_18600"/>
<dbReference type="PRINTS" id="PR01023">
    <property type="entry name" value="NAFLGMOTY"/>
</dbReference>
<feature type="domain" description="PA14" evidence="8">
    <location>
        <begin position="17"/>
        <end position="155"/>
    </location>
</feature>
<dbReference type="PROSITE" id="PS51820">
    <property type="entry name" value="PA14"/>
    <property type="match status" value="1"/>
</dbReference>
<feature type="signal peptide" evidence="6">
    <location>
        <begin position="1"/>
        <end position="18"/>
    </location>
</feature>
<dbReference type="InterPro" id="IPR006664">
    <property type="entry name" value="OMP_bac"/>
</dbReference>
<organism evidence="9 10">
    <name type="scientific">Runella rosea</name>
    <dbReference type="NCBI Taxonomy" id="2259595"/>
    <lineage>
        <taxon>Bacteria</taxon>
        <taxon>Pseudomonadati</taxon>
        <taxon>Bacteroidota</taxon>
        <taxon>Cytophagia</taxon>
        <taxon>Cytophagales</taxon>
        <taxon>Spirosomataceae</taxon>
        <taxon>Runella</taxon>
    </lineage>
</organism>